<dbReference type="Gene3D" id="3.40.30.10">
    <property type="entry name" value="Glutaredoxin"/>
    <property type="match status" value="1"/>
</dbReference>
<dbReference type="SUPFAM" id="SSF52833">
    <property type="entry name" value="Thioredoxin-like"/>
    <property type="match status" value="1"/>
</dbReference>
<dbReference type="CDD" id="cd02947">
    <property type="entry name" value="TRX_family"/>
    <property type="match status" value="1"/>
</dbReference>
<dbReference type="AlphaFoldDB" id="A0A7S4JAC8"/>
<evidence type="ECO:0000259" key="1">
    <source>
        <dbReference type="Pfam" id="PF00085"/>
    </source>
</evidence>
<name>A0A7S4JAC8_9STRA</name>
<reference evidence="2" key="1">
    <citation type="submission" date="2021-01" db="EMBL/GenBank/DDBJ databases">
        <authorList>
            <person name="Corre E."/>
            <person name="Pelletier E."/>
            <person name="Niang G."/>
            <person name="Scheremetjew M."/>
            <person name="Finn R."/>
            <person name="Kale V."/>
            <person name="Holt S."/>
            <person name="Cochrane G."/>
            <person name="Meng A."/>
            <person name="Brown T."/>
            <person name="Cohen L."/>
        </authorList>
    </citation>
    <scope>NUCLEOTIDE SEQUENCE</scope>
    <source>
        <strain evidence="2">Isolate 1302-5</strain>
    </source>
</reference>
<dbReference type="Pfam" id="PF00085">
    <property type="entry name" value="Thioredoxin"/>
    <property type="match status" value="1"/>
</dbReference>
<dbReference type="InterPro" id="IPR036249">
    <property type="entry name" value="Thioredoxin-like_sf"/>
</dbReference>
<dbReference type="InterPro" id="IPR013766">
    <property type="entry name" value="Thioredoxin_domain"/>
</dbReference>
<feature type="domain" description="Thioredoxin" evidence="1">
    <location>
        <begin position="146"/>
        <end position="231"/>
    </location>
</feature>
<evidence type="ECO:0000313" key="2">
    <source>
        <dbReference type="EMBL" id="CAE2257396.1"/>
    </source>
</evidence>
<accession>A0A7S4JAC8</accession>
<proteinExistence type="predicted"/>
<protein>
    <recommendedName>
        <fullName evidence="1">Thioredoxin domain-containing protein</fullName>
    </recommendedName>
</protein>
<gene>
    <name evidence="2" type="ORF">OAUR00152_LOCUS24850</name>
</gene>
<organism evidence="2">
    <name type="scientific">Odontella aurita</name>
    <dbReference type="NCBI Taxonomy" id="265563"/>
    <lineage>
        <taxon>Eukaryota</taxon>
        <taxon>Sar</taxon>
        <taxon>Stramenopiles</taxon>
        <taxon>Ochrophyta</taxon>
        <taxon>Bacillariophyta</taxon>
        <taxon>Mediophyceae</taxon>
        <taxon>Biddulphiophycidae</taxon>
        <taxon>Eupodiscales</taxon>
        <taxon>Odontellaceae</taxon>
        <taxon>Odontella</taxon>
    </lineage>
</organism>
<dbReference type="EMBL" id="HBKQ01036123">
    <property type="protein sequence ID" value="CAE2257396.1"/>
    <property type="molecule type" value="Transcribed_RNA"/>
</dbReference>
<sequence length="285" mass="31992">MAGFKSNPLPAANGTRLVIFVTILALASLQTSAFSSGIGWQRRQVCPLNEPSQKQFFAVPSGRLPRRFFLYVDPNNSNPIPRTAPEMEEKKGRSVAEGSIPCAASDPLCKGTTPTPLGTKQVTEAKRRRRSKSAVKKKSYLHAVNSPEEYESEVLGSVDDDTIVIVRFHAPYCKACKMIAFAYDRFAQKTVASINPDNLYGVKFVDVEILDKNDYPDLDIPATPYSMIYHPTSSGLQVVEEGPIARRQFSKFKKTLNFYRKGMCDMPEEFFTNPHYMFEDENLIL</sequence>